<comment type="caution">
    <text evidence="2">The sequence shown here is derived from an EMBL/GenBank/DDBJ whole genome shotgun (WGS) entry which is preliminary data.</text>
</comment>
<name>A0ABY2CN64_METMH</name>
<feature type="transmembrane region" description="Helical" evidence="1">
    <location>
        <begin position="225"/>
        <end position="245"/>
    </location>
</feature>
<gene>
    <name evidence="2" type="ORF">EDE11_11574</name>
</gene>
<keyword evidence="3" id="KW-1185">Reference proteome</keyword>
<evidence type="ECO:0008006" key="4">
    <source>
        <dbReference type="Google" id="ProtNLM"/>
    </source>
</evidence>
<feature type="transmembrane region" description="Helical" evidence="1">
    <location>
        <begin position="15"/>
        <end position="34"/>
    </location>
</feature>
<dbReference type="EMBL" id="SMCN01000015">
    <property type="protein sequence ID" value="TCV81370.1"/>
    <property type="molecule type" value="Genomic_DNA"/>
</dbReference>
<protein>
    <recommendedName>
        <fullName evidence="4">DUF445 domain-containing protein</fullName>
    </recommendedName>
</protein>
<sequence length="246" mass="27590">MLLNKIMKKLLNQSFLTNFISLLIIAVGYVSPFYPETLKAIGFFAFSGAITNWLAIHMLFEKVPFLYGSGIIPARFEEFKASIKALMMQQFFTVENIEQFIETEEQQGGRILNLQPLLSAVDYDKVYEGLVSSIMASSFGGMLLMMGGEEALLPLKQPFTEKMQHTLSEMVESERFKHALQQGLNAHKIGEDLTGKIEMVIDRRLSELTPQLVKEMVQSIIKQHLGWLVVWGGVFGGVLGAVFGFA</sequence>
<evidence type="ECO:0000313" key="2">
    <source>
        <dbReference type="EMBL" id="TCV81370.1"/>
    </source>
</evidence>
<keyword evidence="1" id="KW-0812">Transmembrane</keyword>
<dbReference type="PANTHER" id="PTHR38568">
    <property type="entry name" value="DUF445 DOMAIN-CONTAINING PROTEIN-RELATED"/>
    <property type="match status" value="1"/>
</dbReference>
<proteinExistence type="predicted"/>
<feature type="transmembrane region" description="Helical" evidence="1">
    <location>
        <begin position="40"/>
        <end position="60"/>
    </location>
</feature>
<organism evidence="2 3">
    <name type="scientific">Methylomonas methanica</name>
    <dbReference type="NCBI Taxonomy" id="421"/>
    <lineage>
        <taxon>Bacteria</taxon>
        <taxon>Pseudomonadati</taxon>
        <taxon>Pseudomonadota</taxon>
        <taxon>Gammaproteobacteria</taxon>
        <taxon>Methylococcales</taxon>
        <taxon>Methylococcaceae</taxon>
        <taxon>Methylomonas</taxon>
    </lineage>
</organism>
<keyword evidence="1" id="KW-1133">Transmembrane helix</keyword>
<dbReference type="Proteomes" id="UP000295649">
    <property type="component" value="Unassembled WGS sequence"/>
</dbReference>
<evidence type="ECO:0000313" key="3">
    <source>
        <dbReference type="Proteomes" id="UP000295649"/>
    </source>
</evidence>
<reference evidence="2 3" key="1">
    <citation type="submission" date="2019-03" db="EMBL/GenBank/DDBJ databases">
        <title>Systems level insights into methane cycling in arid and semi-arid ecosystems.</title>
        <authorList>
            <person name="Kalyuzhnaya M."/>
        </authorList>
    </citation>
    <scope>NUCLEOTIDE SEQUENCE [LARGE SCALE GENOMIC DNA]</scope>
    <source>
        <strain evidence="2 3">S-1</strain>
    </source>
</reference>
<evidence type="ECO:0000256" key="1">
    <source>
        <dbReference type="SAM" id="Phobius"/>
    </source>
</evidence>
<dbReference type="PANTHER" id="PTHR38568:SF1">
    <property type="entry name" value="DUF445 DOMAIN-CONTAINING PROTEIN"/>
    <property type="match status" value="1"/>
</dbReference>
<accession>A0ABY2CN64</accession>
<keyword evidence="1" id="KW-0472">Membrane</keyword>